<dbReference type="AlphaFoldDB" id="X0V7Q3"/>
<gene>
    <name evidence="1" type="ORF">S01H1_59385</name>
</gene>
<protein>
    <recommendedName>
        <fullName evidence="2">Type II toxin-antitoxin system HicA family toxin</fullName>
    </recommendedName>
</protein>
<sequence length="85" mass="9880">MDRPIRYRLLLKLVKKYGVYEDRSRGKGSERLWIRELPDGTTRSIPVTCHGPNYVLGVGLVKAIRRRLMLTPKDGVSDEEFYSKK</sequence>
<reference evidence="1" key="1">
    <citation type="journal article" date="2014" name="Front. Microbiol.">
        <title>High frequency of phylogenetically diverse reductive dehalogenase-homologous genes in deep subseafloor sedimentary metagenomes.</title>
        <authorList>
            <person name="Kawai M."/>
            <person name="Futagami T."/>
            <person name="Toyoda A."/>
            <person name="Takaki Y."/>
            <person name="Nishi S."/>
            <person name="Hori S."/>
            <person name="Arai W."/>
            <person name="Tsubouchi T."/>
            <person name="Morono Y."/>
            <person name="Uchiyama I."/>
            <person name="Ito T."/>
            <person name="Fujiyama A."/>
            <person name="Inagaki F."/>
            <person name="Takami H."/>
        </authorList>
    </citation>
    <scope>NUCLEOTIDE SEQUENCE</scope>
    <source>
        <strain evidence="1">Expedition CK06-06</strain>
    </source>
</reference>
<proteinExistence type="predicted"/>
<dbReference type="EMBL" id="BARS01038839">
    <property type="protein sequence ID" value="GAG14170.1"/>
    <property type="molecule type" value="Genomic_DNA"/>
</dbReference>
<accession>X0V7Q3</accession>
<dbReference type="Gene3D" id="3.30.920.30">
    <property type="entry name" value="Hypothetical protein"/>
    <property type="match status" value="1"/>
</dbReference>
<evidence type="ECO:0008006" key="2">
    <source>
        <dbReference type="Google" id="ProtNLM"/>
    </source>
</evidence>
<organism evidence="1">
    <name type="scientific">marine sediment metagenome</name>
    <dbReference type="NCBI Taxonomy" id="412755"/>
    <lineage>
        <taxon>unclassified sequences</taxon>
        <taxon>metagenomes</taxon>
        <taxon>ecological metagenomes</taxon>
    </lineage>
</organism>
<dbReference type="InterPro" id="IPR038570">
    <property type="entry name" value="HicA_sf"/>
</dbReference>
<name>X0V7Q3_9ZZZZ</name>
<comment type="caution">
    <text evidence="1">The sequence shown here is derived from an EMBL/GenBank/DDBJ whole genome shotgun (WGS) entry which is preliminary data.</text>
</comment>
<evidence type="ECO:0000313" key="1">
    <source>
        <dbReference type="EMBL" id="GAG14170.1"/>
    </source>
</evidence>